<feature type="binding site" evidence="12 13">
    <location>
        <position position="284"/>
    </location>
    <ligand>
        <name>L-serine</name>
        <dbReference type="ChEBI" id="CHEBI:33384"/>
    </ligand>
</feature>
<dbReference type="InterPro" id="IPR042103">
    <property type="entry name" value="SerRS_1_N_sf"/>
</dbReference>
<dbReference type="GO" id="GO:0005524">
    <property type="term" value="F:ATP binding"/>
    <property type="evidence" value="ECO:0007669"/>
    <property type="project" value="UniProtKB-UniRule"/>
</dbReference>
<reference evidence="18" key="1">
    <citation type="submission" date="2009-09" db="EMBL/GenBank/DDBJ databases">
        <title>The complete chromosome of Desulfohalobium retbaense DSM 5692.</title>
        <authorList>
            <consortium name="US DOE Joint Genome Institute (JGI-PGF)"/>
            <person name="Lucas S."/>
            <person name="Copeland A."/>
            <person name="Lapidus A."/>
            <person name="Glavina del Rio T."/>
            <person name="Dalin E."/>
            <person name="Tice H."/>
            <person name="Bruce D."/>
            <person name="Goodwin L."/>
            <person name="Pitluck S."/>
            <person name="Kyrpides N."/>
            <person name="Mavromatis K."/>
            <person name="Ivanova N."/>
            <person name="Mikhailova N."/>
            <person name="Munk A.C."/>
            <person name="Brettin T."/>
            <person name="Detter J.C."/>
            <person name="Han C."/>
            <person name="Tapia R."/>
            <person name="Larimer F."/>
            <person name="Land M."/>
            <person name="Hauser L."/>
            <person name="Markowitz V."/>
            <person name="Cheng J.-F."/>
            <person name="Hugenholtz P."/>
            <person name="Woyke T."/>
            <person name="Wu D."/>
            <person name="Spring S."/>
            <person name="Klenk H.-P."/>
            <person name="Eisen J.A."/>
        </authorList>
    </citation>
    <scope>NUCLEOTIDE SEQUENCE [LARGE SCALE GENOMIC DNA]</scope>
    <source>
        <strain evidence="18">DSM 5692</strain>
    </source>
</reference>
<dbReference type="SUPFAM" id="SSF55681">
    <property type="entry name" value="Class II aaRS and biotin synthetases"/>
    <property type="match status" value="1"/>
</dbReference>
<evidence type="ECO:0000256" key="1">
    <source>
        <dbReference type="ARBA" id="ARBA00004496"/>
    </source>
</evidence>
<comment type="caution">
    <text evidence="12">Lacks conserved residue(s) required for the propagation of feature annotation.</text>
</comment>
<dbReference type="GO" id="GO:0005737">
    <property type="term" value="C:cytoplasm"/>
    <property type="evidence" value="ECO:0007669"/>
    <property type="project" value="UniProtKB-SubCell"/>
</dbReference>
<dbReference type="PANTHER" id="PTHR43697">
    <property type="entry name" value="SERYL-TRNA SYNTHETASE"/>
    <property type="match status" value="1"/>
</dbReference>
<dbReference type="GO" id="GO:0004828">
    <property type="term" value="F:serine-tRNA ligase activity"/>
    <property type="evidence" value="ECO:0007669"/>
    <property type="project" value="UniProtKB-UniRule"/>
</dbReference>
<dbReference type="HOGENOM" id="CLU_023797_1_1_7"/>
<dbReference type="Pfam" id="PF02403">
    <property type="entry name" value="Seryl_tRNA_N"/>
    <property type="match status" value="1"/>
</dbReference>
<evidence type="ECO:0000313" key="18">
    <source>
        <dbReference type="Proteomes" id="UP000001052"/>
    </source>
</evidence>
<evidence type="ECO:0000256" key="12">
    <source>
        <dbReference type="HAMAP-Rule" id="MF_00176"/>
    </source>
</evidence>
<dbReference type="InterPro" id="IPR033729">
    <property type="entry name" value="SerRS_core"/>
</dbReference>
<evidence type="ECO:0000256" key="14">
    <source>
        <dbReference type="PIRSR" id="PIRSR001529-2"/>
    </source>
</evidence>
<feature type="binding site" evidence="12 14">
    <location>
        <begin position="261"/>
        <end position="263"/>
    </location>
    <ligand>
        <name>ATP</name>
        <dbReference type="ChEBI" id="CHEBI:30616"/>
    </ligand>
</feature>
<sequence>MLDLKFVRKSPETVKDALRKRNMDLDLDAFQAIDAKRREYLQEVEDLKSRRNEVSKQIGQRKKNGEDAEDLIQAMGEAAERIKELDALAKEAEAEVQDWMLSLPNIPDTSVPDGEDDADNEELRTWGALPTFSFLPKEHWELGVQLSGLDFERAAKLTGSRFAVYWGWAAKLERALAQFMLDIQTTEHDYTEVMPPVIVNSQTMRGTGQLPKFEEDLFKLEGWEYYLIPTAEVPLTNLHAGEVLDEQDLPRGYAAFTPCFRSEAGSYGKDTKGLIRQHQFNKVELVRFAHPDHSFEELENLLGHAETVLKRLELPYRVVTLCGGDIGFSAVKTYDLEVWLPGQDTYREISSCSNCGDFQARRAGIRFKRAGAKKAEFLHTLNGSGLAVGRTLVAVLENYQQEDGSVAIPEALKPYMGGLERITPKN</sequence>
<dbReference type="AlphaFoldDB" id="C8X1F6"/>
<dbReference type="HAMAP" id="MF_00176">
    <property type="entry name" value="Ser_tRNA_synth_type1"/>
    <property type="match status" value="1"/>
</dbReference>
<dbReference type="Pfam" id="PF00587">
    <property type="entry name" value="tRNA-synt_2b"/>
    <property type="match status" value="1"/>
</dbReference>
<dbReference type="EMBL" id="CP001734">
    <property type="protein sequence ID" value="ACV68253.1"/>
    <property type="molecule type" value="Genomic_DNA"/>
</dbReference>
<evidence type="ECO:0000256" key="10">
    <source>
        <dbReference type="ARBA" id="ARBA00047929"/>
    </source>
</evidence>
<dbReference type="Gene3D" id="3.30.930.10">
    <property type="entry name" value="Bira Bifunctional Protein, Domain 2"/>
    <property type="match status" value="1"/>
</dbReference>
<evidence type="ECO:0000256" key="5">
    <source>
        <dbReference type="ARBA" id="ARBA00022598"/>
    </source>
</evidence>
<dbReference type="GO" id="GO:0016260">
    <property type="term" value="P:selenocysteine biosynthetic process"/>
    <property type="evidence" value="ECO:0007669"/>
    <property type="project" value="UniProtKB-UniRule"/>
</dbReference>
<dbReference type="eggNOG" id="COG0172">
    <property type="taxonomic scope" value="Bacteria"/>
</dbReference>
<feature type="binding site" evidence="12 14">
    <location>
        <begin position="348"/>
        <end position="351"/>
    </location>
    <ligand>
        <name>ATP</name>
        <dbReference type="ChEBI" id="CHEBI:30616"/>
    </ligand>
</feature>
<dbReference type="CDD" id="cd00770">
    <property type="entry name" value="SerRS_core"/>
    <property type="match status" value="1"/>
</dbReference>
<evidence type="ECO:0000256" key="7">
    <source>
        <dbReference type="ARBA" id="ARBA00022840"/>
    </source>
</evidence>
<feature type="binding site" evidence="12">
    <location>
        <begin position="230"/>
        <end position="232"/>
    </location>
    <ligand>
        <name>L-serine</name>
        <dbReference type="ChEBI" id="CHEBI:33384"/>
    </ligand>
</feature>
<evidence type="ECO:0000256" key="15">
    <source>
        <dbReference type="SAM" id="Coils"/>
    </source>
</evidence>
<dbReference type="InterPro" id="IPR002317">
    <property type="entry name" value="Ser-tRNA-ligase_type_1"/>
</dbReference>
<comment type="domain">
    <text evidence="12">Consists of two distinct domains, a catalytic core and a N-terminal extension that is involved in tRNA binding.</text>
</comment>
<dbReference type="InterPro" id="IPR045864">
    <property type="entry name" value="aa-tRNA-synth_II/BPL/LPL"/>
</dbReference>
<feature type="binding site" evidence="13">
    <location>
        <position position="261"/>
    </location>
    <ligand>
        <name>L-serine</name>
        <dbReference type="ChEBI" id="CHEBI:33384"/>
    </ligand>
</feature>
<feature type="binding site" evidence="12">
    <location>
        <position position="384"/>
    </location>
    <ligand>
        <name>L-serine</name>
        <dbReference type="ChEBI" id="CHEBI:33384"/>
    </ligand>
</feature>
<feature type="coiled-coil region" evidence="15">
    <location>
        <begin position="30"/>
        <end position="102"/>
    </location>
</feature>
<keyword evidence="5 12" id="KW-0436">Ligase</keyword>
<dbReference type="STRING" id="485915.Dret_0965"/>
<dbReference type="PROSITE" id="PS50862">
    <property type="entry name" value="AA_TRNA_LIGASE_II"/>
    <property type="match status" value="1"/>
</dbReference>
<reference evidence="17 18" key="2">
    <citation type="journal article" date="2010" name="Stand. Genomic Sci.">
        <title>Complete genome sequence of Desulfohalobium retbaense type strain (HR(100)).</title>
        <authorList>
            <person name="Spring S."/>
            <person name="Nolan M."/>
            <person name="Lapidus A."/>
            <person name="Glavina Del Rio T."/>
            <person name="Copeland A."/>
            <person name="Tice H."/>
            <person name="Cheng J.F."/>
            <person name="Lucas S."/>
            <person name="Land M."/>
            <person name="Chen F."/>
            <person name="Bruce D."/>
            <person name="Goodwin L."/>
            <person name="Pitluck S."/>
            <person name="Ivanova N."/>
            <person name="Mavromatis K."/>
            <person name="Mikhailova N."/>
            <person name="Pati A."/>
            <person name="Chen A."/>
            <person name="Palaniappan K."/>
            <person name="Hauser L."/>
            <person name="Chang Y.J."/>
            <person name="Jeffries C.D."/>
            <person name="Munk C."/>
            <person name="Kiss H."/>
            <person name="Chain P."/>
            <person name="Han C."/>
            <person name="Brettin T."/>
            <person name="Detter J.C."/>
            <person name="Schuler E."/>
            <person name="Goker M."/>
            <person name="Rohde M."/>
            <person name="Bristow J."/>
            <person name="Eisen J.A."/>
            <person name="Markowitz V."/>
            <person name="Hugenholtz P."/>
            <person name="Kyrpides N.C."/>
            <person name="Klenk H.P."/>
        </authorList>
    </citation>
    <scope>NUCLEOTIDE SEQUENCE [LARGE SCALE GENOMIC DNA]</scope>
    <source>
        <strain evidence="17 18">DSM 5692</strain>
    </source>
</reference>
<dbReference type="PIRSF" id="PIRSF001529">
    <property type="entry name" value="Ser-tRNA-synth_IIa"/>
    <property type="match status" value="1"/>
</dbReference>
<evidence type="ECO:0000256" key="9">
    <source>
        <dbReference type="ARBA" id="ARBA00023146"/>
    </source>
</evidence>
<dbReference type="PANTHER" id="PTHR43697:SF1">
    <property type="entry name" value="SERINE--TRNA LIGASE"/>
    <property type="match status" value="1"/>
</dbReference>
<proteinExistence type="inferred from homology"/>
<feature type="domain" description="Aminoacyl-transfer RNA synthetases class-II family profile" evidence="16">
    <location>
        <begin position="171"/>
        <end position="409"/>
    </location>
</feature>
<feature type="binding site" evidence="13">
    <location>
        <position position="230"/>
    </location>
    <ligand>
        <name>L-serine</name>
        <dbReference type="ChEBI" id="CHEBI:33384"/>
    </ligand>
</feature>
<feature type="binding site" evidence="13">
    <location>
        <position position="382"/>
    </location>
    <ligand>
        <name>L-serine</name>
        <dbReference type="ChEBI" id="CHEBI:33384"/>
    </ligand>
</feature>
<comment type="catalytic activity">
    <reaction evidence="10 12">
        <text>tRNA(Sec) + L-serine + ATP = L-seryl-tRNA(Sec) + AMP + diphosphate + H(+)</text>
        <dbReference type="Rhea" id="RHEA:42580"/>
        <dbReference type="Rhea" id="RHEA-COMP:9742"/>
        <dbReference type="Rhea" id="RHEA-COMP:10128"/>
        <dbReference type="ChEBI" id="CHEBI:15378"/>
        <dbReference type="ChEBI" id="CHEBI:30616"/>
        <dbReference type="ChEBI" id="CHEBI:33019"/>
        <dbReference type="ChEBI" id="CHEBI:33384"/>
        <dbReference type="ChEBI" id="CHEBI:78442"/>
        <dbReference type="ChEBI" id="CHEBI:78533"/>
        <dbReference type="ChEBI" id="CHEBI:456215"/>
        <dbReference type="EC" id="6.1.1.11"/>
    </reaction>
</comment>
<keyword evidence="9 12" id="KW-0030">Aminoacyl-tRNA synthetase</keyword>
<dbReference type="InterPro" id="IPR002314">
    <property type="entry name" value="aa-tRNA-synt_IIb"/>
</dbReference>
<name>C8X1F6_DESRD</name>
<dbReference type="PRINTS" id="PR00981">
    <property type="entry name" value="TRNASYNTHSER"/>
</dbReference>
<evidence type="ECO:0000256" key="6">
    <source>
        <dbReference type="ARBA" id="ARBA00022741"/>
    </source>
</evidence>
<evidence type="ECO:0000256" key="4">
    <source>
        <dbReference type="ARBA" id="ARBA00022490"/>
    </source>
</evidence>
<protein>
    <recommendedName>
        <fullName evidence="12">Serine--tRNA ligase</fullName>
        <ecNumber evidence="12">6.1.1.11</ecNumber>
    </recommendedName>
    <alternativeName>
        <fullName evidence="12">Seryl-tRNA synthetase</fullName>
        <shortName evidence="12">SerRS</shortName>
    </alternativeName>
    <alternativeName>
        <fullName evidence="12">Seryl-tRNA(Ser/Sec) synthetase</fullName>
    </alternativeName>
</protein>
<evidence type="ECO:0000256" key="11">
    <source>
        <dbReference type="ARBA" id="ARBA00048823"/>
    </source>
</evidence>
<comment type="similarity">
    <text evidence="3 12">Belongs to the class-II aminoacyl-tRNA synthetase family. Type-1 seryl-tRNA synthetase subfamily.</text>
</comment>
<dbReference type="SUPFAM" id="SSF46589">
    <property type="entry name" value="tRNA-binding arm"/>
    <property type="match status" value="1"/>
</dbReference>
<dbReference type="KEGG" id="drt:Dret_0965"/>
<accession>C8X1F6</accession>
<dbReference type="RefSeq" id="WP_015751407.1">
    <property type="nucleotide sequence ID" value="NC_013223.1"/>
</dbReference>
<evidence type="ECO:0000313" key="17">
    <source>
        <dbReference type="EMBL" id="ACV68253.1"/>
    </source>
</evidence>
<dbReference type="InterPro" id="IPR010978">
    <property type="entry name" value="tRNA-bd_arm"/>
</dbReference>
<evidence type="ECO:0000259" key="16">
    <source>
        <dbReference type="PROSITE" id="PS50862"/>
    </source>
</evidence>
<dbReference type="UniPathway" id="UPA00906">
    <property type="reaction ID" value="UER00895"/>
</dbReference>
<comment type="function">
    <text evidence="12">Catalyzes the attachment of serine to tRNA(Ser). Is also able to aminoacylate tRNA(Sec) with serine, to form the misacylated tRNA L-seryl-tRNA(Sec), which will be further converted into selenocysteinyl-tRNA(Sec).</text>
</comment>
<gene>
    <name evidence="12" type="primary">serS</name>
    <name evidence="17" type="ordered locus">Dret_0965</name>
</gene>
<dbReference type="EC" id="6.1.1.11" evidence="12"/>
<evidence type="ECO:0000256" key="13">
    <source>
        <dbReference type="PIRSR" id="PIRSR001529-1"/>
    </source>
</evidence>
<keyword evidence="18" id="KW-1185">Reference proteome</keyword>
<evidence type="ECO:0000256" key="2">
    <source>
        <dbReference type="ARBA" id="ARBA00005045"/>
    </source>
</evidence>
<keyword evidence="15" id="KW-0175">Coiled coil</keyword>
<dbReference type="Gene3D" id="1.10.287.40">
    <property type="entry name" value="Serine-tRNA synthetase, tRNA binding domain"/>
    <property type="match status" value="1"/>
</dbReference>
<keyword evidence="6 12" id="KW-0547">Nucleotide-binding</keyword>
<dbReference type="GO" id="GO:0006434">
    <property type="term" value="P:seryl-tRNA aminoacylation"/>
    <property type="evidence" value="ECO:0007669"/>
    <property type="project" value="UniProtKB-UniRule"/>
</dbReference>
<evidence type="ECO:0000256" key="8">
    <source>
        <dbReference type="ARBA" id="ARBA00022917"/>
    </source>
</evidence>
<dbReference type="NCBIfam" id="TIGR00414">
    <property type="entry name" value="serS"/>
    <property type="match status" value="1"/>
</dbReference>
<dbReference type="OrthoDB" id="9804647at2"/>
<keyword evidence="8 12" id="KW-0648">Protein biosynthesis</keyword>
<comment type="pathway">
    <text evidence="2 12">Aminoacyl-tRNA biosynthesis; selenocysteinyl-tRNA(Sec) biosynthesis; L-seryl-tRNA(Sec) from L-serine and tRNA(Sec): step 1/1.</text>
</comment>
<evidence type="ECO:0000256" key="3">
    <source>
        <dbReference type="ARBA" id="ARBA00010728"/>
    </source>
</evidence>
<dbReference type="InterPro" id="IPR015866">
    <property type="entry name" value="Ser-tRNA-synth_1_N"/>
</dbReference>
<comment type="subunit">
    <text evidence="12">Homodimer. The tRNA molecule binds across the dimer.</text>
</comment>
<comment type="catalytic activity">
    <reaction evidence="11 12">
        <text>tRNA(Ser) + L-serine + ATP = L-seryl-tRNA(Ser) + AMP + diphosphate + H(+)</text>
        <dbReference type="Rhea" id="RHEA:12292"/>
        <dbReference type="Rhea" id="RHEA-COMP:9669"/>
        <dbReference type="Rhea" id="RHEA-COMP:9703"/>
        <dbReference type="ChEBI" id="CHEBI:15378"/>
        <dbReference type="ChEBI" id="CHEBI:30616"/>
        <dbReference type="ChEBI" id="CHEBI:33019"/>
        <dbReference type="ChEBI" id="CHEBI:33384"/>
        <dbReference type="ChEBI" id="CHEBI:78442"/>
        <dbReference type="ChEBI" id="CHEBI:78533"/>
        <dbReference type="ChEBI" id="CHEBI:456215"/>
        <dbReference type="EC" id="6.1.1.11"/>
    </reaction>
</comment>
<organism evidence="17 18">
    <name type="scientific">Desulfohalobium retbaense (strain ATCC 49708 / DSM 5692 / JCM 16813 / HR100)</name>
    <dbReference type="NCBI Taxonomy" id="485915"/>
    <lineage>
        <taxon>Bacteria</taxon>
        <taxon>Pseudomonadati</taxon>
        <taxon>Thermodesulfobacteriota</taxon>
        <taxon>Desulfovibrionia</taxon>
        <taxon>Desulfovibrionales</taxon>
        <taxon>Desulfohalobiaceae</taxon>
        <taxon>Desulfohalobium</taxon>
    </lineage>
</organism>
<dbReference type="InterPro" id="IPR006195">
    <property type="entry name" value="aa-tRNA-synth_II"/>
</dbReference>
<comment type="subcellular location">
    <subcellularLocation>
        <location evidence="1 12">Cytoplasm</location>
    </subcellularLocation>
</comment>
<keyword evidence="4 12" id="KW-0963">Cytoplasm</keyword>
<dbReference type="Proteomes" id="UP000001052">
    <property type="component" value="Chromosome"/>
</dbReference>
<keyword evidence="7 12" id="KW-0067">ATP-binding</keyword>